<reference evidence="1 2" key="1">
    <citation type="submission" date="2020-08" db="EMBL/GenBank/DDBJ databases">
        <title>Bridging the membrane lipid divide: bacteria of the FCB group superphylum have the potential to synthesize archaeal ether lipids.</title>
        <authorList>
            <person name="Villanueva L."/>
            <person name="Von Meijenfeldt F.A.B."/>
            <person name="Westbye A.B."/>
            <person name="Yadav S."/>
            <person name="Hopmans E.C."/>
            <person name="Dutilh B.E."/>
            <person name="Sinninghe Damste J.S."/>
        </authorList>
    </citation>
    <scope>NUCLEOTIDE SEQUENCE [LARGE SCALE GENOMIC DNA]</scope>
    <source>
        <strain evidence="1">NIOZ-UU36</strain>
    </source>
</reference>
<dbReference type="EMBL" id="JACNJN010000137">
    <property type="protein sequence ID" value="MBC8336035.1"/>
    <property type="molecule type" value="Genomic_DNA"/>
</dbReference>
<dbReference type="AlphaFoldDB" id="A0A8J6NJU8"/>
<proteinExistence type="predicted"/>
<organism evidence="1 2">
    <name type="scientific">Candidatus Desulfolinea nitratireducens</name>
    <dbReference type="NCBI Taxonomy" id="2841698"/>
    <lineage>
        <taxon>Bacteria</taxon>
        <taxon>Bacillati</taxon>
        <taxon>Chloroflexota</taxon>
        <taxon>Anaerolineae</taxon>
        <taxon>Anaerolineales</taxon>
        <taxon>Anaerolineales incertae sedis</taxon>
        <taxon>Candidatus Desulfolinea</taxon>
    </lineage>
</organism>
<dbReference type="InterPro" id="IPR043148">
    <property type="entry name" value="TagF_C"/>
</dbReference>
<comment type="caution">
    <text evidence="1">The sequence shown here is derived from an EMBL/GenBank/DDBJ whole genome shotgun (WGS) entry which is preliminary data.</text>
</comment>
<dbReference type="InterPro" id="IPR007554">
    <property type="entry name" value="Glycerophosphate_synth"/>
</dbReference>
<evidence type="ECO:0000313" key="2">
    <source>
        <dbReference type="Proteomes" id="UP000614469"/>
    </source>
</evidence>
<accession>A0A8J6NJU8</accession>
<dbReference type="GO" id="GO:0047355">
    <property type="term" value="F:CDP-glycerol glycerophosphotransferase activity"/>
    <property type="evidence" value="ECO:0007669"/>
    <property type="project" value="InterPro"/>
</dbReference>
<gene>
    <name evidence="1" type="ORF">H8E29_12275</name>
</gene>
<dbReference type="Gene3D" id="3.40.50.12580">
    <property type="match status" value="1"/>
</dbReference>
<dbReference type="GO" id="GO:0016020">
    <property type="term" value="C:membrane"/>
    <property type="evidence" value="ECO:0007669"/>
    <property type="project" value="InterPro"/>
</dbReference>
<dbReference type="SUPFAM" id="SSF53756">
    <property type="entry name" value="UDP-Glycosyltransferase/glycogen phosphorylase"/>
    <property type="match status" value="1"/>
</dbReference>
<sequence>MTKRIFIIADHGMALIYFLQSDVVQTLLDVGVEVVLFTDDETKDRIAERFGQPNLIFEGLRLKEANAYAKSVQPRLQALLIYLRRVGGSWRINNQAEDSHIWEVLKENTWKFRIGIWLPSALMIILLRSSKWARKMLVRMQMRFTPGIYRDLFEKYQPDLVIASTAGWRVDRYLLGEAKKNGIPTMAAIIGWDNPSSYAIPGAFMDWATCWSEKQKEELVLGSDWEASHVHIGGIPSYDGYFRKTWLMSREEYFKLHNLNPSRKLISYACSFVHFAPNFPNVEALAKIVNLGQLDEPSQLLIRLHPSHFQDKPEIFAEERAQIHALEEKHANVHVVRPVALGGSLGYYGGEDMDEKTSMMAYSDVFVTVYSTMVVEAAVHNRPIVAAVIDTLGGWNKPGKYSLALQKIGGWPTHLRFREANAGRVAATESELRDVVNAYLNDPTLDGAERKAFIEQEITFTDATSGKRTAEFVLKVLSK</sequence>
<evidence type="ECO:0000313" key="1">
    <source>
        <dbReference type="EMBL" id="MBC8336035.1"/>
    </source>
</evidence>
<dbReference type="Pfam" id="PF04464">
    <property type="entry name" value="Glyphos_transf"/>
    <property type="match status" value="1"/>
</dbReference>
<name>A0A8J6NJU8_9CHLR</name>
<dbReference type="Proteomes" id="UP000614469">
    <property type="component" value="Unassembled WGS sequence"/>
</dbReference>
<protein>
    <submittedName>
        <fullName evidence="1">CDP-glycerol glycerophosphotransferase family protein</fullName>
    </submittedName>
</protein>